<reference evidence="1 2" key="1">
    <citation type="submission" date="2019-06" db="EMBL/GenBank/DDBJ databases">
        <title>Complete genome sequence of Janthinobacterium sp. SNU WT3 isolated from diseased rainbow trout.</title>
        <authorList>
            <person name="Oh W.T."/>
            <person name="Park S.C."/>
        </authorList>
    </citation>
    <scope>NUCLEOTIDE SEQUENCE [LARGE SCALE GENOMIC DNA]</scope>
    <source>
        <strain evidence="1 2">SNU WT3</strain>
    </source>
</reference>
<name>A0A4Y6RBA1_9BURK</name>
<sequence>MPTSKANFQRILKKYGTDQSVKVAPALSASFLIDQGRATAVLGYDDDPLRGGPMVFGFEPIARSDYGHASLKRSADAGLWLVR</sequence>
<dbReference type="KEGG" id="jas:FJQ89_06700"/>
<evidence type="ECO:0000313" key="1">
    <source>
        <dbReference type="EMBL" id="QDG70143.1"/>
    </source>
</evidence>
<accession>A0A4Y6RBA1</accession>
<dbReference type="OrthoDB" id="7062032at2"/>
<evidence type="ECO:0000313" key="2">
    <source>
        <dbReference type="Proteomes" id="UP000316665"/>
    </source>
</evidence>
<proteinExistence type="predicted"/>
<keyword evidence="2" id="KW-1185">Reference proteome</keyword>
<dbReference type="EMBL" id="CP041185">
    <property type="protein sequence ID" value="QDG70143.1"/>
    <property type="molecule type" value="Genomic_DNA"/>
</dbReference>
<organism evidence="1 2">
    <name type="scientific">Janthinobacterium tructae</name>
    <dbReference type="NCBI Taxonomy" id="2590869"/>
    <lineage>
        <taxon>Bacteria</taxon>
        <taxon>Pseudomonadati</taxon>
        <taxon>Pseudomonadota</taxon>
        <taxon>Betaproteobacteria</taxon>
        <taxon>Burkholderiales</taxon>
        <taxon>Oxalobacteraceae</taxon>
        <taxon>Janthinobacterium</taxon>
    </lineage>
</organism>
<dbReference type="Proteomes" id="UP000316665">
    <property type="component" value="Chromosome"/>
</dbReference>
<dbReference type="RefSeq" id="WP_141169575.1">
    <property type="nucleotide sequence ID" value="NZ_CP041185.1"/>
</dbReference>
<dbReference type="AlphaFoldDB" id="A0A4Y6RBA1"/>
<protein>
    <submittedName>
        <fullName evidence="1">Uncharacterized protein</fullName>
    </submittedName>
</protein>
<gene>
    <name evidence="1" type="ORF">FJQ89_06700</name>
</gene>